<gene>
    <name evidence="1" type="ORF">H2198_003486</name>
</gene>
<protein>
    <submittedName>
        <fullName evidence="1">Uncharacterized protein</fullName>
    </submittedName>
</protein>
<dbReference type="EMBL" id="JAPDRQ010000047">
    <property type="protein sequence ID" value="KAJ9658740.1"/>
    <property type="molecule type" value="Genomic_DNA"/>
</dbReference>
<evidence type="ECO:0000313" key="2">
    <source>
        <dbReference type="Proteomes" id="UP001172386"/>
    </source>
</evidence>
<name>A0ACC3ABQ3_9EURO</name>
<reference evidence="1" key="1">
    <citation type="submission" date="2022-10" db="EMBL/GenBank/DDBJ databases">
        <title>Culturing micro-colonial fungi from biological soil crusts in the Mojave desert and describing Neophaeococcomyces mojavensis, and introducing the new genera and species Taxawa tesnikishii.</title>
        <authorList>
            <person name="Kurbessoian T."/>
            <person name="Stajich J.E."/>
        </authorList>
    </citation>
    <scope>NUCLEOTIDE SEQUENCE</scope>
    <source>
        <strain evidence="1">JES_112</strain>
    </source>
</reference>
<keyword evidence="2" id="KW-1185">Reference proteome</keyword>
<proteinExistence type="predicted"/>
<accession>A0ACC3ABQ3</accession>
<organism evidence="1 2">
    <name type="scientific">Neophaeococcomyces mojaviensis</name>
    <dbReference type="NCBI Taxonomy" id="3383035"/>
    <lineage>
        <taxon>Eukaryota</taxon>
        <taxon>Fungi</taxon>
        <taxon>Dikarya</taxon>
        <taxon>Ascomycota</taxon>
        <taxon>Pezizomycotina</taxon>
        <taxon>Eurotiomycetes</taxon>
        <taxon>Chaetothyriomycetidae</taxon>
        <taxon>Chaetothyriales</taxon>
        <taxon>Chaetothyriales incertae sedis</taxon>
        <taxon>Neophaeococcomyces</taxon>
    </lineage>
</organism>
<comment type="caution">
    <text evidence="1">The sequence shown here is derived from an EMBL/GenBank/DDBJ whole genome shotgun (WGS) entry which is preliminary data.</text>
</comment>
<evidence type="ECO:0000313" key="1">
    <source>
        <dbReference type="EMBL" id="KAJ9658740.1"/>
    </source>
</evidence>
<dbReference type="Proteomes" id="UP001172386">
    <property type="component" value="Unassembled WGS sequence"/>
</dbReference>
<sequence length="281" mass="29291">MGVIARVWAIVKRQNVAVPAQCYNQANNVGIVYQQVGQTPSICVDDGPFSDAFSILNSCTSAYADASSVVTVAVLSAPLSYCSSVISSLGQAALKSSLSVPASATASTTSSSDTTSSSSTATATTPSTPTSASLVTSPTSTSASLITSPTSTSAPAHKNLTGGAIAGVAVGAVIAVLLVLAFVVFIWRHKRTKKRAKEARTETMDKAQLHSDDYKPKREELAGSKVPPRIRAIEGLYEIEYHDLKAGRGELSANEVAAAEKDELLNRTVNEGPSQLQSSQR</sequence>